<sequence length="465" mass="50015">MPALRDRLQRIFTVEPVVFFFMTGTFILTPASQQLVIVKVCVELYGNASLCSDPQRSDAYAEIQRGASHILLAYAGTLSLVSIPPAILLGSWSDRAGRKLGMALPSLLSLVTGGVLIAMVLVKDASPYWVVAAALATGVSGGYVSVFLSCFSYVADVTDAGSRTLRMALVEAMVFLGGMVGFLLGGALLQQRSGFLAAFGAYCACHVLSLLYVLLWLRSPAPAGRPGPDAGPGGEEGPGGGGVPSGLPLLRYARLSFRAVLRKRPDQERLKLHFLILCTFLNNVIAVGDQCILLLFLTYKPREFTTALYGVFNSTRMLLLGLIVSLMGLFPLLMRCVGEMTLAKMSAFSRGVSYILLAFSTNTWMVFLVALVGAPAGITQAVIRSLSSAIVEPDEQGAMFSFMASMEALCILVAASIFNGIYPLTLESFPGLVFILMAGFSFIILIFMQWISEMPTTHPRLLIQD</sequence>
<comment type="caution">
    <text evidence="7">The sequence shown here is derived from an EMBL/GenBank/DDBJ whole genome shotgun (WGS) entry which is preliminary data.</text>
</comment>
<feature type="transmembrane region" description="Helical" evidence="6">
    <location>
        <begin position="70"/>
        <end position="90"/>
    </location>
</feature>
<dbReference type="Pfam" id="PF07690">
    <property type="entry name" value="MFS_1"/>
    <property type="match status" value="1"/>
</dbReference>
<dbReference type="PANTHER" id="PTHR23507:SF1">
    <property type="entry name" value="FI18259P1-RELATED"/>
    <property type="match status" value="1"/>
</dbReference>
<accession>A0AAD7RB92</accession>
<dbReference type="AlphaFoldDB" id="A0AAD7RB92"/>
<evidence type="ECO:0008006" key="9">
    <source>
        <dbReference type="Google" id="ProtNLM"/>
    </source>
</evidence>
<evidence type="ECO:0000256" key="6">
    <source>
        <dbReference type="SAM" id="Phobius"/>
    </source>
</evidence>
<feature type="transmembrane region" description="Helical" evidence="6">
    <location>
        <begin position="12"/>
        <end position="29"/>
    </location>
</feature>
<reference evidence="7" key="1">
    <citation type="journal article" date="2023" name="Science">
        <title>Genome structures resolve the early diversification of teleost fishes.</title>
        <authorList>
            <person name="Parey E."/>
            <person name="Louis A."/>
            <person name="Montfort J."/>
            <person name="Bouchez O."/>
            <person name="Roques C."/>
            <person name="Iampietro C."/>
            <person name="Lluch J."/>
            <person name="Castinel A."/>
            <person name="Donnadieu C."/>
            <person name="Desvignes T."/>
            <person name="Floi Bucao C."/>
            <person name="Jouanno E."/>
            <person name="Wen M."/>
            <person name="Mejri S."/>
            <person name="Dirks R."/>
            <person name="Jansen H."/>
            <person name="Henkel C."/>
            <person name="Chen W.J."/>
            <person name="Zahm M."/>
            <person name="Cabau C."/>
            <person name="Klopp C."/>
            <person name="Thompson A.W."/>
            <person name="Robinson-Rechavi M."/>
            <person name="Braasch I."/>
            <person name="Lecointre G."/>
            <person name="Bobe J."/>
            <person name="Postlethwait J.H."/>
            <person name="Berthelot C."/>
            <person name="Roest Crollius H."/>
            <person name="Guiguen Y."/>
        </authorList>
    </citation>
    <scope>NUCLEOTIDE SEQUENCE</scope>
    <source>
        <strain evidence="7">NC1722</strain>
    </source>
</reference>
<evidence type="ECO:0000256" key="4">
    <source>
        <dbReference type="ARBA" id="ARBA00023136"/>
    </source>
</evidence>
<protein>
    <recommendedName>
        <fullName evidence="9">Proton-coupled folate transporter</fullName>
    </recommendedName>
</protein>
<evidence type="ECO:0000256" key="2">
    <source>
        <dbReference type="ARBA" id="ARBA00022692"/>
    </source>
</evidence>
<name>A0AAD7RB92_9TELE</name>
<feature type="transmembrane region" description="Helical" evidence="6">
    <location>
        <begin position="128"/>
        <end position="155"/>
    </location>
</feature>
<keyword evidence="2 6" id="KW-0812">Transmembrane</keyword>
<dbReference type="SUPFAM" id="SSF103473">
    <property type="entry name" value="MFS general substrate transporter"/>
    <property type="match status" value="1"/>
</dbReference>
<dbReference type="InterPro" id="IPR011701">
    <property type="entry name" value="MFS"/>
</dbReference>
<keyword evidence="8" id="KW-1185">Reference proteome</keyword>
<evidence type="ECO:0000313" key="7">
    <source>
        <dbReference type="EMBL" id="KAJ8371936.1"/>
    </source>
</evidence>
<feature type="transmembrane region" description="Helical" evidence="6">
    <location>
        <begin position="102"/>
        <end position="122"/>
    </location>
</feature>
<dbReference type="GO" id="GO:0022857">
    <property type="term" value="F:transmembrane transporter activity"/>
    <property type="evidence" value="ECO:0007669"/>
    <property type="project" value="InterPro"/>
</dbReference>
<gene>
    <name evidence="7" type="ORF">AAFF_G00298480</name>
</gene>
<evidence type="ECO:0000256" key="3">
    <source>
        <dbReference type="ARBA" id="ARBA00022989"/>
    </source>
</evidence>
<dbReference type="GO" id="GO:0016020">
    <property type="term" value="C:membrane"/>
    <property type="evidence" value="ECO:0007669"/>
    <property type="project" value="UniProtKB-SubCell"/>
</dbReference>
<comment type="similarity">
    <text evidence="5">Belongs to the major facilitator superfamily. SLC46A family.</text>
</comment>
<feature type="transmembrane region" description="Helical" evidence="6">
    <location>
        <begin position="354"/>
        <end position="378"/>
    </location>
</feature>
<dbReference type="EMBL" id="JAINUG010000423">
    <property type="protein sequence ID" value="KAJ8371936.1"/>
    <property type="molecule type" value="Genomic_DNA"/>
</dbReference>
<comment type="subcellular location">
    <subcellularLocation>
        <location evidence="1">Membrane</location>
        <topology evidence="1">Multi-pass membrane protein</topology>
    </subcellularLocation>
</comment>
<feature type="transmembrane region" description="Helical" evidence="6">
    <location>
        <begin position="167"/>
        <end position="189"/>
    </location>
</feature>
<keyword evidence="4 6" id="KW-0472">Membrane</keyword>
<feature type="transmembrane region" description="Helical" evidence="6">
    <location>
        <begin position="317"/>
        <end position="334"/>
    </location>
</feature>
<feature type="transmembrane region" description="Helical" evidence="6">
    <location>
        <begin position="272"/>
        <end position="297"/>
    </location>
</feature>
<proteinExistence type="inferred from homology"/>
<evidence type="ECO:0000313" key="8">
    <source>
        <dbReference type="Proteomes" id="UP001221898"/>
    </source>
</evidence>
<dbReference type="PANTHER" id="PTHR23507">
    <property type="entry name" value="ZGC:174356"/>
    <property type="match status" value="1"/>
</dbReference>
<keyword evidence="3 6" id="KW-1133">Transmembrane helix</keyword>
<dbReference type="InterPro" id="IPR036259">
    <property type="entry name" value="MFS_trans_sf"/>
</dbReference>
<dbReference type="Gene3D" id="1.20.1250.20">
    <property type="entry name" value="MFS general substrate transporter like domains"/>
    <property type="match status" value="1"/>
</dbReference>
<evidence type="ECO:0000256" key="1">
    <source>
        <dbReference type="ARBA" id="ARBA00004141"/>
    </source>
</evidence>
<feature type="transmembrane region" description="Helical" evidence="6">
    <location>
        <begin position="429"/>
        <end position="451"/>
    </location>
</feature>
<evidence type="ECO:0000256" key="5">
    <source>
        <dbReference type="ARBA" id="ARBA00038227"/>
    </source>
</evidence>
<organism evidence="7 8">
    <name type="scientific">Aldrovandia affinis</name>
    <dbReference type="NCBI Taxonomy" id="143900"/>
    <lineage>
        <taxon>Eukaryota</taxon>
        <taxon>Metazoa</taxon>
        <taxon>Chordata</taxon>
        <taxon>Craniata</taxon>
        <taxon>Vertebrata</taxon>
        <taxon>Euteleostomi</taxon>
        <taxon>Actinopterygii</taxon>
        <taxon>Neopterygii</taxon>
        <taxon>Teleostei</taxon>
        <taxon>Notacanthiformes</taxon>
        <taxon>Halosauridae</taxon>
        <taxon>Aldrovandia</taxon>
    </lineage>
</organism>
<dbReference type="Proteomes" id="UP001221898">
    <property type="component" value="Unassembled WGS sequence"/>
</dbReference>
<feature type="transmembrane region" description="Helical" evidence="6">
    <location>
        <begin position="398"/>
        <end position="422"/>
    </location>
</feature>
<feature type="transmembrane region" description="Helical" evidence="6">
    <location>
        <begin position="195"/>
        <end position="217"/>
    </location>
</feature>